<gene>
    <name evidence="2" type="ORF">BaRGS_00038183</name>
</gene>
<accession>A0ABD0J6F3</accession>
<dbReference type="EMBL" id="JACVVK020000604">
    <property type="protein sequence ID" value="KAK7463246.1"/>
    <property type="molecule type" value="Genomic_DNA"/>
</dbReference>
<comment type="caution">
    <text evidence="2">The sequence shown here is derived from an EMBL/GenBank/DDBJ whole genome shotgun (WGS) entry which is preliminary data.</text>
</comment>
<feature type="compositionally biased region" description="Polar residues" evidence="1">
    <location>
        <begin position="44"/>
        <end position="62"/>
    </location>
</feature>
<evidence type="ECO:0000313" key="2">
    <source>
        <dbReference type="EMBL" id="KAK7463246.1"/>
    </source>
</evidence>
<evidence type="ECO:0000256" key="1">
    <source>
        <dbReference type="SAM" id="MobiDB-lite"/>
    </source>
</evidence>
<keyword evidence="3" id="KW-1185">Reference proteome</keyword>
<feature type="region of interest" description="Disordered" evidence="1">
    <location>
        <begin position="44"/>
        <end position="67"/>
    </location>
</feature>
<dbReference type="AlphaFoldDB" id="A0ABD0J6F3"/>
<dbReference type="Proteomes" id="UP001519460">
    <property type="component" value="Unassembled WGS sequence"/>
</dbReference>
<feature type="non-terminal residue" evidence="2">
    <location>
        <position position="1"/>
    </location>
</feature>
<reference evidence="2 3" key="1">
    <citation type="journal article" date="2023" name="Sci. Data">
        <title>Genome assembly of the Korean intertidal mud-creeper Batillaria attramentaria.</title>
        <authorList>
            <person name="Patra A.K."/>
            <person name="Ho P.T."/>
            <person name="Jun S."/>
            <person name="Lee S.J."/>
            <person name="Kim Y."/>
            <person name="Won Y.J."/>
        </authorList>
    </citation>
    <scope>NUCLEOTIDE SEQUENCE [LARGE SCALE GENOMIC DNA]</scope>
    <source>
        <strain evidence="2">Wonlab-2016</strain>
    </source>
</reference>
<proteinExistence type="predicted"/>
<feature type="region of interest" description="Disordered" evidence="1">
    <location>
        <begin position="83"/>
        <end position="129"/>
    </location>
</feature>
<organism evidence="2 3">
    <name type="scientific">Batillaria attramentaria</name>
    <dbReference type="NCBI Taxonomy" id="370345"/>
    <lineage>
        <taxon>Eukaryota</taxon>
        <taxon>Metazoa</taxon>
        <taxon>Spiralia</taxon>
        <taxon>Lophotrochozoa</taxon>
        <taxon>Mollusca</taxon>
        <taxon>Gastropoda</taxon>
        <taxon>Caenogastropoda</taxon>
        <taxon>Sorbeoconcha</taxon>
        <taxon>Cerithioidea</taxon>
        <taxon>Batillariidae</taxon>
        <taxon>Batillaria</taxon>
    </lineage>
</organism>
<name>A0ABD0J6F3_9CAEN</name>
<sequence length="129" mass="14239">SNNLDACAYNPSKALTFPAITNRFGDIRENTENLVAATHLKQNNLGNKWSGKNQRGDPQTTLELDRACPKKREKLMTVWWPWDGSLRAGGRSDAPRQPGGEQLNKNEYLRGGPAGPTPDEQPKTEPPGD</sequence>
<protein>
    <submittedName>
        <fullName evidence="2">Uncharacterized protein</fullName>
    </submittedName>
</protein>
<evidence type="ECO:0000313" key="3">
    <source>
        <dbReference type="Proteomes" id="UP001519460"/>
    </source>
</evidence>